<comment type="caution">
    <text evidence="2">The sequence shown here is derived from an EMBL/GenBank/DDBJ whole genome shotgun (WGS) entry which is preliminary data.</text>
</comment>
<gene>
    <name evidence="2" type="ORF">DL764_008116</name>
</gene>
<dbReference type="EMBL" id="QJNU01000605">
    <property type="protein sequence ID" value="RYO92533.1"/>
    <property type="molecule type" value="Genomic_DNA"/>
</dbReference>
<accession>A0A4Q4SYA9</accession>
<keyword evidence="3" id="KW-1185">Reference proteome</keyword>
<dbReference type="AlphaFoldDB" id="A0A4Q4SYA9"/>
<reference evidence="2 3" key="1">
    <citation type="submission" date="2018-06" db="EMBL/GenBank/DDBJ databases">
        <title>Complete Genomes of Monosporascus.</title>
        <authorList>
            <person name="Robinson A.J."/>
            <person name="Natvig D.O."/>
        </authorList>
    </citation>
    <scope>NUCLEOTIDE SEQUENCE [LARGE SCALE GENOMIC DNA]</scope>
    <source>
        <strain evidence="2 3">CBS 110550</strain>
    </source>
</reference>
<dbReference type="Proteomes" id="UP000293360">
    <property type="component" value="Unassembled WGS sequence"/>
</dbReference>
<sequence length="238" mass="26067">MPRSKNRNSDYAKGLVNRQKGIFKKSNTFYRFYGGDIAVIIKKHGRVVTYQSRPGFLNETSIVFPDESFGPDDFDTVTDRQLPPASGSEANSARTLQSFDFAKNSDISAESPISISSSSSTTASPDPKIRSPQTPLMPFLLSNVDLQDSEIHPDTAPASIPDHIFPSSLLTMPSTDEHGLVSIGSWPPLDMGTPETQPARTPSPEPVSPQREANLPSLLETYFGAESLYDPEVIDDEF</sequence>
<feature type="compositionally biased region" description="Low complexity" evidence="1">
    <location>
        <begin position="110"/>
        <end position="126"/>
    </location>
</feature>
<evidence type="ECO:0000313" key="3">
    <source>
        <dbReference type="Proteomes" id="UP000293360"/>
    </source>
</evidence>
<feature type="region of interest" description="Disordered" evidence="1">
    <location>
        <begin position="110"/>
        <end position="135"/>
    </location>
</feature>
<dbReference type="OrthoDB" id="4732390at2759"/>
<protein>
    <recommendedName>
        <fullName evidence="4">MADS-box domain-containing protein</fullName>
    </recommendedName>
</protein>
<organism evidence="2 3">
    <name type="scientific">Monosporascus ibericus</name>
    <dbReference type="NCBI Taxonomy" id="155417"/>
    <lineage>
        <taxon>Eukaryota</taxon>
        <taxon>Fungi</taxon>
        <taxon>Dikarya</taxon>
        <taxon>Ascomycota</taxon>
        <taxon>Pezizomycotina</taxon>
        <taxon>Sordariomycetes</taxon>
        <taxon>Xylariomycetidae</taxon>
        <taxon>Xylariales</taxon>
        <taxon>Xylariales incertae sedis</taxon>
        <taxon>Monosporascus</taxon>
    </lineage>
</organism>
<evidence type="ECO:0000313" key="2">
    <source>
        <dbReference type="EMBL" id="RYO92533.1"/>
    </source>
</evidence>
<evidence type="ECO:0000256" key="1">
    <source>
        <dbReference type="SAM" id="MobiDB-lite"/>
    </source>
</evidence>
<feature type="region of interest" description="Disordered" evidence="1">
    <location>
        <begin position="73"/>
        <end position="94"/>
    </location>
</feature>
<proteinExistence type="predicted"/>
<evidence type="ECO:0008006" key="4">
    <source>
        <dbReference type="Google" id="ProtNLM"/>
    </source>
</evidence>
<name>A0A4Q4SYA9_9PEZI</name>
<dbReference type="STRING" id="155417.A0A4Q4SYA9"/>
<feature type="region of interest" description="Disordered" evidence="1">
    <location>
        <begin position="191"/>
        <end position="211"/>
    </location>
</feature>